<name>A0A2P6R7V8_ROSCH</name>
<dbReference type="Pfam" id="PF00241">
    <property type="entry name" value="Cofilin_ADF"/>
    <property type="match status" value="1"/>
</dbReference>
<dbReference type="GO" id="GO:0030042">
    <property type="term" value="P:actin filament depolymerization"/>
    <property type="evidence" value="ECO:0007669"/>
    <property type="project" value="InterPro"/>
</dbReference>
<dbReference type="SMART" id="SM00102">
    <property type="entry name" value="ADF"/>
    <property type="match status" value="1"/>
</dbReference>
<organism evidence="4 5">
    <name type="scientific">Rosa chinensis</name>
    <name type="common">China rose</name>
    <dbReference type="NCBI Taxonomy" id="74649"/>
    <lineage>
        <taxon>Eukaryota</taxon>
        <taxon>Viridiplantae</taxon>
        <taxon>Streptophyta</taxon>
        <taxon>Embryophyta</taxon>
        <taxon>Tracheophyta</taxon>
        <taxon>Spermatophyta</taxon>
        <taxon>Magnoliopsida</taxon>
        <taxon>eudicotyledons</taxon>
        <taxon>Gunneridae</taxon>
        <taxon>Pentapetalae</taxon>
        <taxon>rosids</taxon>
        <taxon>fabids</taxon>
        <taxon>Rosales</taxon>
        <taxon>Rosaceae</taxon>
        <taxon>Rosoideae</taxon>
        <taxon>Rosoideae incertae sedis</taxon>
        <taxon>Rosa</taxon>
    </lineage>
</organism>
<dbReference type="Proteomes" id="UP000238479">
    <property type="component" value="Chromosome 3"/>
</dbReference>
<dbReference type="PROSITE" id="PS51263">
    <property type="entry name" value="ADF_H"/>
    <property type="match status" value="1"/>
</dbReference>
<dbReference type="InterPro" id="IPR017904">
    <property type="entry name" value="ADF/Cofilin"/>
</dbReference>
<dbReference type="STRING" id="74649.A0A2P6R7V8"/>
<dbReference type="GO" id="GO:0003779">
    <property type="term" value="F:actin binding"/>
    <property type="evidence" value="ECO:0007669"/>
    <property type="project" value="UniProtKB-KW"/>
</dbReference>
<evidence type="ECO:0000313" key="4">
    <source>
        <dbReference type="EMBL" id="PRQ42524.1"/>
    </source>
</evidence>
<comment type="similarity">
    <text evidence="1">Belongs to the actin-binding proteins ADF family.</text>
</comment>
<sequence>MQHLVSLCTKSAIFKIEEEQKQVIVEATGDPTETYEAFTDSFPTYECCYAVFNFDLPIPEGVPKRQILFIALSLDTSREGNKKIYASAIDSFKRELDGIQIELEEISPSDIYLNVIRNCVSKHEP</sequence>
<dbReference type="PANTHER" id="PTHR11913">
    <property type="entry name" value="COFILIN-RELATED"/>
    <property type="match status" value="1"/>
</dbReference>
<evidence type="ECO:0000256" key="2">
    <source>
        <dbReference type="ARBA" id="ARBA00023203"/>
    </source>
</evidence>
<evidence type="ECO:0000313" key="5">
    <source>
        <dbReference type="Proteomes" id="UP000238479"/>
    </source>
</evidence>
<dbReference type="InterPro" id="IPR002108">
    <property type="entry name" value="ADF-H"/>
</dbReference>
<accession>A0A2P6R7V8</accession>
<feature type="domain" description="ADF-H" evidence="3">
    <location>
        <begin position="1"/>
        <end position="121"/>
    </location>
</feature>
<dbReference type="Gene3D" id="3.40.20.10">
    <property type="entry name" value="Severin"/>
    <property type="match status" value="1"/>
</dbReference>
<dbReference type="SUPFAM" id="SSF55753">
    <property type="entry name" value="Actin depolymerizing proteins"/>
    <property type="match status" value="1"/>
</dbReference>
<protein>
    <submittedName>
        <fullName evidence="4">Putative ADF/Cofilin, ADF-H/Gelsolin-like domain-containing protein</fullName>
    </submittedName>
</protein>
<dbReference type="Gramene" id="PRQ42524">
    <property type="protein sequence ID" value="PRQ42524"/>
    <property type="gene ID" value="RchiOBHm_Chr3g0458601"/>
</dbReference>
<keyword evidence="2" id="KW-0009">Actin-binding</keyword>
<gene>
    <name evidence="4" type="ORF">RchiOBHm_Chr3g0458601</name>
</gene>
<reference evidence="4 5" key="1">
    <citation type="journal article" date="2018" name="Nat. Genet.">
        <title>The Rosa genome provides new insights in the design of modern roses.</title>
        <authorList>
            <person name="Bendahmane M."/>
        </authorList>
    </citation>
    <scope>NUCLEOTIDE SEQUENCE [LARGE SCALE GENOMIC DNA]</scope>
    <source>
        <strain evidence="5">cv. Old Blush</strain>
    </source>
</reference>
<comment type="caution">
    <text evidence="4">The sequence shown here is derived from an EMBL/GenBank/DDBJ whole genome shotgun (WGS) entry which is preliminary data.</text>
</comment>
<dbReference type="AlphaFoldDB" id="A0A2P6R7V8"/>
<keyword evidence="5" id="KW-1185">Reference proteome</keyword>
<evidence type="ECO:0000259" key="3">
    <source>
        <dbReference type="PROSITE" id="PS51263"/>
    </source>
</evidence>
<evidence type="ECO:0000256" key="1">
    <source>
        <dbReference type="ARBA" id="ARBA00006844"/>
    </source>
</evidence>
<dbReference type="InterPro" id="IPR029006">
    <property type="entry name" value="ADF-H/Gelsolin-like_dom_sf"/>
</dbReference>
<dbReference type="GO" id="GO:0015629">
    <property type="term" value="C:actin cytoskeleton"/>
    <property type="evidence" value="ECO:0007669"/>
    <property type="project" value="InterPro"/>
</dbReference>
<proteinExistence type="inferred from homology"/>
<dbReference type="EMBL" id="PDCK01000041">
    <property type="protein sequence ID" value="PRQ42524.1"/>
    <property type="molecule type" value="Genomic_DNA"/>
</dbReference>